<reference evidence="2" key="1">
    <citation type="submission" date="2016-06" db="EMBL/GenBank/DDBJ databases">
        <title>Complete genome sequence of Actinoalloteichus fjordicus DSM 46855 (=ADI127-17), type strain of the new species Actinoalloteichus fjordicus.</title>
        <authorList>
            <person name="Ruckert C."/>
            <person name="Nouioui I."/>
            <person name="Willmese J."/>
            <person name="van Wezel G."/>
            <person name="Klenk H.-P."/>
            <person name="Kalinowski J."/>
            <person name="Zotchev S.B."/>
        </authorList>
    </citation>
    <scope>NUCLEOTIDE SEQUENCE [LARGE SCALE GENOMIC DNA]</scope>
    <source>
        <strain evidence="2">ADI127-7</strain>
    </source>
</reference>
<name>A0AAC9L9N0_9PSEU</name>
<dbReference type="Proteomes" id="UP000185511">
    <property type="component" value="Chromosome"/>
</dbReference>
<proteinExistence type="predicted"/>
<sequence>MSSLFSRIQEFAKSPKAREAIDKAKEMANDPKNKEKVQGYLAKFRKK</sequence>
<dbReference type="EMBL" id="CP016076">
    <property type="protein sequence ID" value="APU13878.1"/>
    <property type="molecule type" value="Genomic_DNA"/>
</dbReference>
<evidence type="ECO:0000313" key="1">
    <source>
        <dbReference type="EMBL" id="APU13878.1"/>
    </source>
</evidence>
<protein>
    <submittedName>
        <fullName evidence="1">Uncharacterized protein</fullName>
    </submittedName>
</protein>
<evidence type="ECO:0000313" key="2">
    <source>
        <dbReference type="Proteomes" id="UP000185511"/>
    </source>
</evidence>
<dbReference type="AlphaFoldDB" id="A0AAC9L9N0"/>
<accession>A0AAC9L9N0</accession>
<keyword evidence="2" id="KW-1185">Reference proteome</keyword>
<dbReference type="KEGG" id="acad:UA74_09070"/>
<dbReference type="RefSeq" id="WP_198042973.1">
    <property type="nucleotide sequence ID" value="NZ_CP016076.1"/>
</dbReference>
<gene>
    <name evidence="1" type="ORF">UA74_09070</name>
</gene>
<organism evidence="1 2">
    <name type="scientific">Actinoalloteichus fjordicus</name>
    <dbReference type="NCBI Taxonomy" id="1612552"/>
    <lineage>
        <taxon>Bacteria</taxon>
        <taxon>Bacillati</taxon>
        <taxon>Actinomycetota</taxon>
        <taxon>Actinomycetes</taxon>
        <taxon>Pseudonocardiales</taxon>
        <taxon>Pseudonocardiaceae</taxon>
        <taxon>Actinoalloteichus</taxon>
    </lineage>
</organism>